<dbReference type="Pfam" id="PF00208">
    <property type="entry name" value="ELFV_dehydrog"/>
    <property type="match status" value="1"/>
</dbReference>
<dbReference type="InterPro" id="IPR006097">
    <property type="entry name" value="Glu/Leu/Phe/Val/Trp_DH_dimer"/>
</dbReference>
<dbReference type="PANTHER" id="PTHR42722:SF1">
    <property type="entry name" value="VALINE DEHYDROGENASE"/>
    <property type="match status" value="1"/>
</dbReference>
<evidence type="ECO:0000313" key="7">
    <source>
        <dbReference type="Proteomes" id="UP001500620"/>
    </source>
</evidence>
<dbReference type="InterPro" id="IPR016211">
    <property type="entry name" value="Glu/Phe/Leu/Val/Trp_DH_bac/arc"/>
</dbReference>
<dbReference type="Proteomes" id="UP001500620">
    <property type="component" value="Unassembled WGS sequence"/>
</dbReference>
<dbReference type="InterPro" id="IPR036291">
    <property type="entry name" value="NAD(P)-bd_dom_sf"/>
</dbReference>
<protein>
    <submittedName>
        <fullName evidence="6">Glu/Leu/Phe/Val dehydrogenase</fullName>
    </submittedName>
</protein>
<evidence type="ECO:0000256" key="4">
    <source>
        <dbReference type="RuleBase" id="RU004417"/>
    </source>
</evidence>
<reference evidence="7" key="1">
    <citation type="journal article" date="2019" name="Int. J. Syst. Evol. Microbiol.">
        <title>The Global Catalogue of Microorganisms (GCM) 10K type strain sequencing project: providing services to taxonomists for standard genome sequencing and annotation.</title>
        <authorList>
            <consortium name="The Broad Institute Genomics Platform"/>
            <consortium name="The Broad Institute Genome Sequencing Center for Infectious Disease"/>
            <person name="Wu L."/>
            <person name="Ma J."/>
        </authorList>
    </citation>
    <scope>NUCLEOTIDE SEQUENCE [LARGE SCALE GENOMIC DNA]</scope>
    <source>
        <strain evidence="7">JCM 17441</strain>
    </source>
</reference>
<feature type="domain" description="Glutamate/phenylalanine/leucine/valine/L-tryptophan dehydrogenase C-terminal" evidence="5">
    <location>
        <begin position="139"/>
        <end position="327"/>
    </location>
</feature>
<organism evidence="6 7">
    <name type="scientific">Dactylosporangium darangshiense</name>
    <dbReference type="NCBI Taxonomy" id="579108"/>
    <lineage>
        <taxon>Bacteria</taxon>
        <taxon>Bacillati</taxon>
        <taxon>Actinomycetota</taxon>
        <taxon>Actinomycetes</taxon>
        <taxon>Micromonosporales</taxon>
        <taxon>Micromonosporaceae</taxon>
        <taxon>Dactylosporangium</taxon>
    </lineage>
</organism>
<dbReference type="InterPro" id="IPR006095">
    <property type="entry name" value="Glu/Leu/Phe/Val/Trp_DH"/>
</dbReference>
<dbReference type="SMART" id="SM00839">
    <property type="entry name" value="ELFV_dehydrog"/>
    <property type="match status" value="1"/>
</dbReference>
<sequence>MEHEQVVIHRGARSGLPVIVAVHSTRLGPALGGCRIRAYDGWRAGLDDALRLSAAMTAKCAVAGLAHGGGKTVVALPPGTVLDADFRLAVLHDVGDAIESLAGGYATGPDVGTGPADMAAIGERTRHVFCRPVAAGGSGDSSPATAAGVMAALRVLGGASHAVVGLGNVGADIAARLLAAGKRVVVTDVDEAKRALVPGAEWVAPDEILGADVDVLVPAALGGLLTPASVPRLRCRAVAGPANNQLDAPATADLLHARGILWAPDHVVSAGGVVYATQVELHGATHEAALARVEGIGDTLRGLLTAASANGTTPAFEAEELARSRLLT</sequence>
<dbReference type="InterPro" id="IPR046346">
    <property type="entry name" value="Aminoacid_DH-like_N_sf"/>
</dbReference>
<comment type="caution">
    <text evidence="6">The sequence shown here is derived from an EMBL/GenBank/DDBJ whole genome shotgun (WGS) entry which is preliminary data.</text>
</comment>
<dbReference type="PRINTS" id="PR00082">
    <property type="entry name" value="GLFDHDRGNASE"/>
</dbReference>
<dbReference type="EMBL" id="BAABAT010000002">
    <property type="protein sequence ID" value="GAA4245426.1"/>
    <property type="molecule type" value="Genomic_DNA"/>
</dbReference>
<evidence type="ECO:0000256" key="3">
    <source>
        <dbReference type="ARBA" id="ARBA00023027"/>
    </source>
</evidence>
<dbReference type="RefSeq" id="WP_345122218.1">
    <property type="nucleotide sequence ID" value="NZ_BAABAT010000002.1"/>
</dbReference>
<dbReference type="Gene3D" id="3.40.50.720">
    <property type="entry name" value="NAD(P)-binding Rossmann-like Domain"/>
    <property type="match status" value="1"/>
</dbReference>
<keyword evidence="3" id="KW-0520">NAD</keyword>
<keyword evidence="2 4" id="KW-0560">Oxidoreductase</keyword>
<dbReference type="InterPro" id="IPR006096">
    <property type="entry name" value="Glu/Leu/Phe/Val/Trp_DH_C"/>
</dbReference>
<evidence type="ECO:0000256" key="1">
    <source>
        <dbReference type="ARBA" id="ARBA00006382"/>
    </source>
</evidence>
<dbReference type="SUPFAM" id="SSF51735">
    <property type="entry name" value="NAD(P)-binding Rossmann-fold domains"/>
    <property type="match status" value="1"/>
</dbReference>
<evidence type="ECO:0000313" key="6">
    <source>
        <dbReference type="EMBL" id="GAA4245426.1"/>
    </source>
</evidence>
<proteinExistence type="inferred from homology"/>
<name>A0ABP8CZT6_9ACTN</name>
<dbReference type="PIRSF" id="PIRSF000188">
    <property type="entry name" value="Phe_leu_dh"/>
    <property type="match status" value="1"/>
</dbReference>
<comment type="similarity">
    <text evidence="1 4">Belongs to the Glu/Leu/Phe/Val dehydrogenases family.</text>
</comment>
<accession>A0ABP8CZT6</accession>
<gene>
    <name evidence="6" type="ORF">GCM10022255_012750</name>
</gene>
<dbReference type="PANTHER" id="PTHR42722">
    <property type="entry name" value="LEUCINE DEHYDROGENASE"/>
    <property type="match status" value="1"/>
</dbReference>
<evidence type="ECO:0000256" key="2">
    <source>
        <dbReference type="ARBA" id="ARBA00023002"/>
    </source>
</evidence>
<dbReference type="SUPFAM" id="SSF53223">
    <property type="entry name" value="Aminoacid dehydrogenase-like, N-terminal domain"/>
    <property type="match status" value="1"/>
</dbReference>
<evidence type="ECO:0000259" key="5">
    <source>
        <dbReference type="SMART" id="SM00839"/>
    </source>
</evidence>
<dbReference type="Pfam" id="PF02812">
    <property type="entry name" value="ELFV_dehydrog_N"/>
    <property type="match status" value="1"/>
</dbReference>
<keyword evidence="7" id="KW-1185">Reference proteome</keyword>
<dbReference type="Gene3D" id="3.40.50.10860">
    <property type="entry name" value="Leucine Dehydrogenase, chain A, domain 1"/>
    <property type="match status" value="1"/>
</dbReference>